<dbReference type="AlphaFoldDB" id="A0A1Q2CZG5"/>
<dbReference type="RefSeq" id="WP_077350952.1">
    <property type="nucleotide sequence ID" value="NZ_CP019607.1"/>
</dbReference>
<sequence length="107" mass="11735">MSTDIVFSPESYKKAGGIIEEATQFIKDEIDKLIDSVTDFDALGTNDTVGKIANQLYQVFIEAFREIVHGLIDGLVDQSETLRQVGELYQNTSEAASSLAALIGKDY</sequence>
<evidence type="ECO:0000313" key="2">
    <source>
        <dbReference type="Proteomes" id="UP000188235"/>
    </source>
</evidence>
<name>A0A1Q2CZG5_9ACTN</name>
<keyword evidence="2" id="KW-1185">Reference proteome</keyword>
<protein>
    <submittedName>
        <fullName evidence="1">Uncharacterized protein</fullName>
    </submittedName>
</protein>
<organism evidence="1 2">
    <name type="scientific">Tessaracoccus flavescens</name>
    <dbReference type="NCBI Taxonomy" id="399497"/>
    <lineage>
        <taxon>Bacteria</taxon>
        <taxon>Bacillati</taxon>
        <taxon>Actinomycetota</taxon>
        <taxon>Actinomycetes</taxon>
        <taxon>Propionibacteriales</taxon>
        <taxon>Propionibacteriaceae</taxon>
        <taxon>Tessaracoccus</taxon>
    </lineage>
</organism>
<gene>
    <name evidence="1" type="ORF">BW733_12710</name>
</gene>
<dbReference type="OrthoDB" id="3728257at2"/>
<dbReference type="Proteomes" id="UP000188235">
    <property type="component" value="Chromosome"/>
</dbReference>
<reference evidence="1 2" key="1">
    <citation type="journal article" date="2008" name="Int. J. Syst. Evol. Microbiol.">
        <title>Tessaracoccus flavescens sp. nov., isolated from marine sediment.</title>
        <authorList>
            <person name="Lee D.W."/>
            <person name="Lee S.D."/>
        </authorList>
    </citation>
    <scope>NUCLEOTIDE SEQUENCE [LARGE SCALE GENOMIC DNA]</scope>
    <source>
        <strain evidence="1 2">SST-39T</strain>
    </source>
</reference>
<dbReference type="STRING" id="399497.BW733_12710"/>
<evidence type="ECO:0000313" key="1">
    <source>
        <dbReference type="EMBL" id="AQP51546.1"/>
    </source>
</evidence>
<dbReference type="EMBL" id="CP019607">
    <property type="protein sequence ID" value="AQP51546.1"/>
    <property type="molecule type" value="Genomic_DNA"/>
</dbReference>
<proteinExistence type="predicted"/>
<accession>A0A1Q2CZG5</accession>
<dbReference type="KEGG" id="tfa:BW733_12710"/>